<evidence type="ECO:0000259" key="1">
    <source>
        <dbReference type="Pfam" id="PF01636"/>
    </source>
</evidence>
<dbReference type="SUPFAM" id="SSF56112">
    <property type="entry name" value="Protein kinase-like (PK-like)"/>
    <property type="match status" value="1"/>
</dbReference>
<feature type="domain" description="Aminoglycoside phosphotransferase" evidence="1">
    <location>
        <begin position="6"/>
        <end position="195"/>
    </location>
</feature>
<name>A0AAN6PV80_9PEZI</name>
<dbReference type="Proteomes" id="UP001305647">
    <property type="component" value="Unassembled WGS sequence"/>
</dbReference>
<dbReference type="EMBL" id="MU863659">
    <property type="protein sequence ID" value="KAK4098388.1"/>
    <property type="molecule type" value="Genomic_DNA"/>
</dbReference>
<organism evidence="2 3">
    <name type="scientific">Parathielavia hyrcaniae</name>
    <dbReference type="NCBI Taxonomy" id="113614"/>
    <lineage>
        <taxon>Eukaryota</taxon>
        <taxon>Fungi</taxon>
        <taxon>Dikarya</taxon>
        <taxon>Ascomycota</taxon>
        <taxon>Pezizomycotina</taxon>
        <taxon>Sordariomycetes</taxon>
        <taxon>Sordariomycetidae</taxon>
        <taxon>Sordariales</taxon>
        <taxon>Chaetomiaceae</taxon>
        <taxon>Parathielavia</taxon>
    </lineage>
</organism>
<accession>A0AAN6PV80</accession>
<dbReference type="InterPro" id="IPR011009">
    <property type="entry name" value="Kinase-like_dom_sf"/>
</dbReference>
<gene>
    <name evidence="2" type="ORF">N658DRAFT_518019</name>
</gene>
<dbReference type="Pfam" id="PF01636">
    <property type="entry name" value="APH"/>
    <property type="match status" value="1"/>
</dbReference>
<comment type="caution">
    <text evidence="2">The sequence shown here is derived from an EMBL/GenBank/DDBJ whole genome shotgun (WGS) entry which is preliminary data.</text>
</comment>
<sequence>MQGMYSRTLFVTLADGREVVVQFRTEQLDLDAFNIARDALGDVVPHATALPDEELEAAGAWAYSFNRLPGTVWVRGMAGRGAEGRIAVNKSLGQVFARGWLAEGSGEAVTKRVRPHLEVVLASELEAVTPYRALLQGLLDRVDEFGRLPPWVTHYDVNDVNVLIDDGDCSVTGVIDWELSAPKPFGVRFGLIHTLAGEFTGGEFRMPDEFELAEGEFWKELFGGMPKETRAVLEENINLVQDAVILGTLLDAFFWEEGKVGCG</sequence>
<dbReference type="InterPro" id="IPR002575">
    <property type="entry name" value="Aminoglycoside_PTrfase"/>
</dbReference>
<keyword evidence="3" id="KW-1185">Reference proteome</keyword>
<reference evidence="2" key="2">
    <citation type="submission" date="2023-05" db="EMBL/GenBank/DDBJ databases">
        <authorList>
            <consortium name="Lawrence Berkeley National Laboratory"/>
            <person name="Steindorff A."/>
            <person name="Hensen N."/>
            <person name="Bonometti L."/>
            <person name="Westerberg I."/>
            <person name="Brannstrom I.O."/>
            <person name="Guillou S."/>
            <person name="Cros-Aarteil S."/>
            <person name="Calhoun S."/>
            <person name="Haridas S."/>
            <person name="Kuo A."/>
            <person name="Mondo S."/>
            <person name="Pangilinan J."/>
            <person name="Riley R."/>
            <person name="Labutti K."/>
            <person name="Andreopoulos B."/>
            <person name="Lipzen A."/>
            <person name="Chen C."/>
            <person name="Yanf M."/>
            <person name="Daum C."/>
            <person name="Ng V."/>
            <person name="Clum A."/>
            <person name="Ohm R."/>
            <person name="Martin F."/>
            <person name="Silar P."/>
            <person name="Natvig D."/>
            <person name="Lalanne C."/>
            <person name="Gautier V."/>
            <person name="Ament-Velasquez S.L."/>
            <person name="Kruys A."/>
            <person name="Hutchinson M.I."/>
            <person name="Powell A.J."/>
            <person name="Barry K."/>
            <person name="Miller A.N."/>
            <person name="Grigoriev I.V."/>
            <person name="Debuchy R."/>
            <person name="Gladieux P."/>
            <person name="Thoren M.H."/>
            <person name="Johannesson H."/>
        </authorList>
    </citation>
    <scope>NUCLEOTIDE SEQUENCE</scope>
    <source>
        <strain evidence="2">CBS 757.83</strain>
    </source>
</reference>
<evidence type="ECO:0000313" key="3">
    <source>
        <dbReference type="Proteomes" id="UP001305647"/>
    </source>
</evidence>
<dbReference type="Gene3D" id="3.90.1200.10">
    <property type="match status" value="1"/>
</dbReference>
<evidence type="ECO:0000313" key="2">
    <source>
        <dbReference type="EMBL" id="KAK4098388.1"/>
    </source>
</evidence>
<reference evidence="2" key="1">
    <citation type="journal article" date="2023" name="Mol. Phylogenet. Evol.">
        <title>Genome-scale phylogeny and comparative genomics of the fungal order Sordariales.</title>
        <authorList>
            <person name="Hensen N."/>
            <person name="Bonometti L."/>
            <person name="Westerberg I."/>
            <person name="Brannstrom I.O."/>
            <person name="Guillou S."/>
            <person name="Cros-Aarteil S."/>
            <person name="Calhoun S."/>
            <person name="Haridas S."/>
            <person name="Kuo A."/>
            <person name="Mondo S."/>
            <person name="Pangilinan J."/>
            <person name="Riley R."/>
            <person name="LaButti K."/>
            <person name="Andreopoulos B."/>
            <person name="Lipzen A."/>
            <person name="Chen C."/>
            <person name="Yan M."/>
            <person name="Daum C."/>
            <person name="Ng V."/>
            <person name="Clum A."/>
            <person name="Steindorff A."/>
            <person name="Ohm R.A."/>
            <person name="Martin F."/>
            <person name="Silar P."/>
            <person name="Natvig D.O."/>
            <person name="Lalanne C."/>
            <person name="Gautier V."/>
            <person name="Ament-Velasquez S.L."/>
            <person name="Kruys A."/>
            <person name="Hutchinson M.I."/>
            <person name="Powell A.J."/>
            <person name="Barry K."/>
            <person name="Miller A.N."/>
            <person name="Grigoriev I.V."/>
            <person name="Debuchy R."/>
            <person name="Gladieux P."/>
            <person name="Hiltunen Thoren M."/>
            <person name="Johannesson H."/>
        </authorList>
    </citation>
    <scope>NUCLEOTIDE SEQUENCE</scope>
    <source>
        <strain evidence="2">CBS 757.83</strain>
    </source>
</reference>
<proteinExistence type="predicted"/>
<dbReference type="AlphaFoldDB" id="A0AAN6PV80"/>
<protein>
    <recommendedName>
        <fullName evidence="1">Aminoglycoside phosphotransferase domain-containing protein</fullName>
    </recommendedName>
</protein>